<dbReference type="RefSeq" id="WP_094726303.1">
    <property type="nucleotide sequence ID" value="NZ_JBHLWS010000013.1"/>
</dbReference>
<dbReference type="GO" id="GO:0005829">
    <property type="term" value="C:cytosol"/>
    <property type="evidence" value="ECO:0007669"/>
    <property type="project" value="TreeGrafter"/>
</dbReference>
<keyword evidence="4" id="KW-0378">Hydrolase</keyword>
<dbReference type="EMBL" id="MWWT01000005">
    <property type="protein sequence ID" value="OZG54091.1"/>
    <property type="molecule type" value="Genomic_DNA"/>
</dbReference>
<dbReference type="InterPro" id="IPR010049">
    <property type="entry name" value="MTA_SAH_Nsdase"/>
</dbReference>
<organism evidence="7 8">
    <name type="scientific">Alloscardovia macacae</name>
    <dbReference type="NCBI Taxonomy" id="1160091"/>
    <lineage>
        <taxon>Bacteria</taxon>
        <taxon>Bacillati</taxon>
        <taxon>Actinomycetota</taxon>
        <taxon>Actinomycetes</taxon>
        <taxon>Bifidobacteriales</taxon>
        <taxon>Bifidobacteriaceae</taxon>
        <taxon>Alloscardovia</taxon>
    </lineage>
</organism>
<dbReference type="NCBIfam" id="TIGR01704">
    <property type="entry name" value="MTA_SAH-Nsdase"/>
    <property type="match status" value="1"/>
</dbReference>
<dbReference type="InterPro" id="IPR000845">
    <property type="entry name" value="Nucleoside_phosphorylase_d"/>
</dbReference>
<dbReference type="GO" id="GO:0019509">
    <property type="term" value="P:L-methionine salvage from methylthioadenosine"/>
    <property type="evidence" value="ECO:0007669"/>
    <property type="project" value="UniProtKB-UniPathway"/>
</dbReference>
<dbReference type="GO" id="GO:0019284">
    <property type="term" value="P:L-methionine salvage from S-adenosylmethionine"/>
    <property type="evidence" value="ECO:0007669"/>
    <property type="project" value="TreeGrafter"/>
</dbReference>
<evidence type="ECO:0000256" key="5">
    <source>
        <dbReference type="ARBA" id="ARBA00023167"/>
    </source>
</evidence>
<keyword evidence="8" id="KW-1185">Reference proteome</keyword>
<name>A0A261F4R7_9BIFI</name>
<evidence type="ECO:0000313" key="7">
    <source>
        <dbReference type="EMBL" id="OZG54091.1"/>
    </source>
</evidence>
<dbReference type="GO" id="GO:0008782">
    <property type="term" value="F:adenosylhomocysteine nucleosidase activity"/>
    <property type="evidence" value="ECO:0007669"/>
    <property type="project" value="UniProtKB-EC"/>
</dbReference>
<dbReference type="GO" id="GO:0008930">
    <property type="term" value="F:methylthioadenosine nucleosidase activity"/>
    <property type="evidence" value="ECO:0007669"/>
    <property type="project" value="InterPro"/>
</dbReference>
<evidence type="ECO:0000256" key="1">
    <source>
        <dbReference type="ARBA" id="ARBA00004945"/>
    </source>
</evidence>
<evidence type="ECO:0000313" key="8">
    <source>
        <dbReference type="Proteomes" id="UP000243657"/>
    </source>
</evidence>
<dbReference type="PANTHER" id="PTHR46832">
    <property type="entry name" value="5'-METHYLTHIOADENOSINE/S-ADENOSYLHOMOCYSTEINE NUCLEOSIDASE"/>
    <property type="match status" value="1"/>
</dbReference>
<dbReference type="Pfam" id="PF01048">
    <property type="entry name" value="PNP_UDP_1"/>
    <property type="match status" value="1"/>
</dbReference>
<dbReference type="UniPathway" id="UPA00904">
    <property type="reaction ID" value="UER00871"/>
</dbReference>
<dbReference type="Proteomes" id="UP000243657">
    <property type="component" value="Unassembled WGS sequence"/>
</dbReference>
<dbReference type="PANTHER" id="PTHR46832:SF1">
    <property type="entry name" value="5'-METHYLTHIOADENOSINE_S-ADENOSYLHOMOCYSTEINE NUCLEOSIDASE"/>
    <property type="match status" value="1"/>
</dbReference>
<dbReference type="CDD" id="cd09008">
    <property type="entry name" value="MTAN"/>
    <property type="match status" value="1"/>
</dbReference>
<feature type="domain" description="Nucleoside phosphorylase" evidence="6">
    <location>
        <begin position="4"/>
        <end position="224"/>
    </location>
</feature>
<dbReference type="Gene3D" id="3.40.50.1580">
    <property type="entry name" value="Nucleoside phosphorylase domain"/>
    <property type="match status" value="1"/>
</dbReference>
<dbReference type="SUPFAM" id="SSF53167">
    <property type="entry name" value="Purine and uridine phosphorylases"/>
    <property type="match status" value="1"/>
</dbReference>
<dbReference type="EC" id="3.2.2.9" evidence="2"/>
<evidence type="ECO:0000256" key="4">
    <source>
        <dbReference type="ARBA" id="ARBA00022801"/>
    </source>
</evidence>
<comment type="caution">
    <text evidence="7">The sequence shown here is derived from an EMBL/GenBank/DDBJ whole genome shotgun (WGS) entry which is preliminary data.</text>
</comment>
<keyword evidence="3" id="KW-0028">Amino-acid biosynthesis</keyword>
<comment type="pathway">
    <text evidence="1">Amino-acid biosynthesis; L-methionine biosynthesis via salvage pathway; S-methyl-5-thio-alpha-D-ribose 1-phosphate from S-methyl-5'-thioadenosine (hydrolase route): step 1/2.</text>
</comment>
<protein>
    <recommendedName>
        <fullName evidence="2">adenosylhomocysteine nucleosidase</fullName>
        <ecNumber evidence="2">3.2.2.9</ecNumber>
    </recommendedName>
</protein>
<dbReference type="AlphaFoldDB" id="A0A261F4R7"/>
<accession>A0A261F4R7</accession>
<keyword evidence="5" id="KW-0486">Methionine biosynthesis</keyword>
<dbReference type="InterPro" id="IPR035994">
    <property type="entry name" value="Nucleoside_phosphorylase_sf"/>
</dbReference>
<evidence type="ECO:0000256" key="3">
    <source>
        <dbReference type="ARBA" id="ARBA00022605"/>
    </source>
</evidence>
<sequence>MTRTLAIIGAMDVEVALIAKTLENVQEHTRAGVTIFDGTMPGTDIRVVATVAGMGTVNAAATTQHLIDVYEPECLLFSGIAGNLTDHLHINDVVLGKTLVYLDTDMRMISQSAPFTNEYHSDAHLLEVASTVLSEMSIEHLAGTIATGNTFVEGEAAERVKELTGADAVEMEGAAVAHVAARNEVPVLILRSLSDNADTEYETFHEFDVSVYADNAAAIVLNIVKKLA</sequence>
<gene>
    <name evidence="7" type="ORF">ALMA_0552</name>
</gene>
<evidence type="ECO:0000256" key="2">
    <source>
        <dbReference type="ARBA" id="ARBA00011974"/>
    </source>
</evidence>
<proteinExistence type="predicted"/>
<dbReference type="GO" id="GO:0009164">
    <property type="term" value="P:nucleoside catabolic process"/>
    <property type="evidence" value="ECO:0007669"/>
    <property type="project" value="InterPro"/>
</dbReference>
<reference evidence="7 8" key="1">
    <citation type="journal article" date="2017" name="BMC Genomics">
        <title>Comparative genomic and phylogenomic analyses of the Bifidobacteriaceae family.</title>
        <authorList>
            <person name="Lugli G.A."/>
            <person name="Milani C."/>
            <person name="Turroni F."/>
            <person name="Duranti S."/>
            <person name="Mancabelli L."/>
            <person name="Mangifesta M."/>
            <person name="Ferrario C."/>
            <person name="Modesto M."/>
            <person name="Mattarelli P."/>
            <person name="Jiri K."/>
            <person name="van Sinderen D."/>
            <person name="Ventura M."/>
        </authorList>
    </citation>
    <scope>NUCLEOTIDE SEQUENCE [LARGE SCALE GENOMIC DNA]</scope>
    <source>
        <strain evidence="7 8">DSM 24762</strain>
    </source>
</reference>
<evidence type="ECO:0000259" key="6">
    <source>
        <dbReference type="Pfam" id="PF01048"/>
    </source>
</evidence>